<evidence type="ECO:0000256" key="5">
    <source>
        <dbReference type="ARBA" id="ARBA00023212"/>
    </source>
</evidence>
<dbReference type="OrthoDB" id="6607178at2759"/>
<dbReference type="PANTHER" id="PTHR12268">
    <property type="entry name" value="E3 UBIQUITIN-PROTEIN LIGASE KCMF1"/>
    <property type="match status" value="1"/>
</dbReference>
<evidence type="ECO:0000256" key="4">
    <source>
        <dbReference type="ARBA" id="ARBA00022837"/>
    </source>
</evidence>
<dbReference type="GO" id="GO:0005737">
    <property type="term" value="C:cytoplasm"/>
    <property type="evidence" value="ECO:0007669"/>
    <property type="project" value="UniProtKB-ARBA"/>
</dbReference>
<evidence type="ECO:0000313" key="6">
    <source>
        <dbReference type="EMBL" id="CAB0003149.1"/>
    </source>
</evidence>
<dbReference type="Proteomes" id="UP000479000">
    <property type="component" value="Unassembled WGS sequence"/>
</dbReference>
<dbReference type="InterPro" id="IPR002017">
    <property type="entry name" value="Spectrin_repeat"/>
</dbReference>
<accession>A0A6H5GJP4</accession>
<dbReference type="EMBL" id="CADCXU010013345">
    <property type="protein sequence ID" value="CAB0003149.1"/>
    <property type="molecule type" value="Genomic_DNA"/>
</dbReference>
<protein>
    <submittedName>
        <fullName evidence="6">Uncharacterized protein</fullName>
    </submittedName>
</protein>
<name>A0A6H5GJP4_9HEMI</name>
<dbReference type="SMART" id="SM00150">
    <property type="entry name" value="SPEC"/>
    <property type="match status" value="1"/>
</dbReference>
<sequence>MQRKSELDAMLADSQRYEAKRQEVDAWLSRMEGRLARMAPVANTADVLEAQIKEQKSFHAELHQYKAQIDIFSQLTQRLIAVYQQDDTTKVKKTTELINQRYNDLNTSDHARWLWFRMGTYVNTAVNYTQDTLYASCESSLNLCVLNGGPVGGDDEPTWNFDEVPQGAVICIVSSYRT</sequence>
<dbReference type="SUPFAM" id="SSF46966">
    <property type="entry name" value="Spectrin repeat"/>
    <property type="match status" value="1"/>
</dbReference>
<comment type="subcellular location">
    <subcellularLocation>
        <location evidence="1">Cell membrane</location>
        <topology evidence="1">Peripheral membrane protein</topology>
        <orientation evidence="1">Cytoplasmic side</orientation>
    </subcellularLocation>
    <subcellularLocation>
        <location evidence="2">Cytoplasm</location>
    </subcellularLocation>
</comment>
<proteinExistence type="predicted"/>
<keyword evidence="7" id="KW-1185">Reference proteome</keyword>
<keyword evidence="3" id="KW-0963">Cytoplasm</keyword>
<dbReference type="GO" id="GO:0045202">
    <property type="term" value="C:synapse"/>
    <property type="evidence" value="ECO:0007669"/>
    <property type="project" value="GOC"/>
</dbReference>
<dbReference type="Gene3D" id="1.20.58.60">
    <property type="match status" value="1"/>
</dbReference>
<dbReference type="InterPro" id="IPR018159">
    <property type="entry name" value="Spectrin/alpha-actinin"/>
</dbReference>
<dbReference type="GO" id="GO:0099536">
    <property type="term" value="P:synaptic signaling"/>
    <property type="evidence" value="ECO:0007669"/>
    <property type="project" value="TreeGrafter"/>
</dbReference>
<gene>
    <name evidence="6" type="ORF">NTEN_LOCUS8782</name>
</gene>
<dbReference type="GO" id="GO:0005886">
    <property type="term" value="C:plasma membrane"/>
    <property type="evidence" value="ECO:0007669"/>
    <property type="project" value="TreeGrafter"/>
</dbReference>
<dbReference type="PANTHER" id="PTHR12268:SF14">
    <property type="entry name" value="DYSTROPHIN-1"/>
    <property type="match status" value="1"/>
</dbReference>
<dbReference type="Pfam" id="PF00435">
    <property type="entry name" value="Spectrin"/>
    <property type="match status" value="1"/>
</dbReference>
<dbReference type="InterPro" id="IPR050774">
    <property type="entry name" value="KCMF1/Dystrophin"/>
</dbReference>
<evidence type="ECO:0000313" key="7">
    <source>
        <dbReference type="Proteomes" id="UP000479000"/>
    </source>
</evidence>
<keyword evidence="4" id="KW-0106">Calcium</keyword>
<dbReference type="AlphaFoldDB" id="A0A6H5GJP4"/>
<reference evidence="6 7" key="1">
    <citation type="submission" date="2020-02" db="EMBL/GenBank/DDBJ databases">
        <authorList>
            <person name="Ferguson B K."/>
        </authorList>
    </citation>
    <scope>NUCLEOTIDE SEQUENCE [LARGE SCALE GENOMIC DNA]</scope>
</reference>
<organism evidence="6 7">
    <name type="scientific">Nesidiocoris tenuis</name>
    <dbReference type="NCBI Taxonomy" id="355587"/>
    <lineage>
        <taxon>Eukaryota</taxon>
        <taxon>Metazoa</taxon>
        <taxon>Ecdysozoa</taxon>
        <taxon>Arthropoda</taxon>
        <taxon>Hexapoda</taxon>
        <taxon>Insecta</taxon>
        <taxon>Pterygota</taxon>
        <taxon>Neoptera</taxon>
        <taxon>Paraneoptera</taxon>
        <taxon>Hemiptera</taxon>
        <taxon>Heteroptera</taxon>
        <taxon>Panheteroptera</taxon>
        <taxon>Cimicomorpha</taxon>
        <taxon>Miridae</taxon>
        <taxon>Dicyphina</taxon>
        <taxon>Nesidiocoris</taxon>
    </lineage>
</organism>
<evidence type="ECO:0000256" key="2">
    <source>
        <dbReference type="ARBA" id="ARBA00004496"/>
    </source>
</evidence>
<evidence type="ECO:0000256" key="3">
    <source>
        <dbReference type="ARBA" id="ARBA00022490"/>
    </source>
</evidence>
<evidence type="ECO:0000256" key="1">
    <source>
        <dbReference type="ARBA" id="ARBA00004413"/>
    </source>
</evidence>
<keyword evidence="5" id="KW-0206">Cytoskeleton</keyword>